<protein>
    <submittedName>
        <fullName evidence="2">Uncharacterized protein</fullName>
    </submittedName>
</protein>
<gene>
    <name evidence="2" type="ORF">Anapl_01957</name>
</gene>
<dbReference type="EMBL" id="KB742522">
    <property type="protein sequence ID" value="EOB07549.1"/>
    <property type="molecule type" value="Genomic_DNA"/>
</dbReference>
<accession>R0LPA3</accession>
<name>R0LPA3_ANAPL</name>
<feature type="region of interest" description="Disordered" evidence="1">
    <location>
        <begin position="1"/>
        <end position="38"/>
    </location>
</feature>
<evidence type="ECO:0000256" key="1">
    <source>
        <dbReference type="SAM" id="MobiDB-lite"/>
    </source>
</evidence>
<dbReference type="AlphaFoldDB" id="R0LPA3"/>
<dbReference type="Proteomes" id="UP000296049">
    <property type="component" value="Unassembled WGS sequence"/>
</dbReference>
<keyword evidence="3" id="KW-1185">Reference proteome</keyword>
<reference evidence="3" key="1">
    <citation type="journal article" date="2013" name="Nat. Genet.">
        <title>The duck genome and transcriptome provide insight into an avian influenza virus reservoir species.</title>
        <authorList>
            <person name="Huang Y."/>
            <person name="Li Y."/>
            <person name="Burt D.W."/>
            <person name="Chen H."/>
            <person name="Zhang Y."/>
            <person name="Qian W."/>
            <person name="Kim H."/>
            <person name="Gan S."/>
            <person name="Zhao Y."/>
            <person name="Li J."/>
            <person name="Yi K."/>
            <person name="Feng H."/>
            <person name="Zhu P."/>
            <person name="Li B."/>
            <person name="Liu Q."/>
            <person name="Fairley S."/>
            <person name="Magor K.E."/>
            <person name="Du Z."/>
            <person name="Hu X."/>
            <person name="Goodman L."/>
            <person name="Tafer H."/>
            <person name="Vignal A."/>
            <person name="Lee T."/>
            <person name="Kim K.W."/>
            <person name="Sheng Z."/>
            <person name="An Y."/>
            <person name="Searle S."/>
            <person name="Herrero J."/>
            <person name="Groenen M.A."/>
            <person name="Crooijmans R.P."/>
            <person name="Faraut T."/>
            <person name="Cai Q."/>
            <person name="Webster R.G."/>
            <person name="Aldridge J.R."/>
            <person name="Warren W.C."/>
            <person name="Bartschat S."/>
            <person name="Kehr S."/>
            <person name="Marz M."/>
            <person name="Stadler P.F."/>
            <person name="Smith J."/>
            <person name="Kraus R.H."/>
            <person name="Zhao Y."/>
            <person name="Ren L."/>
            <person name="Fei J."/>
            <person name="Morisson M."/>
            <person name="Kaiser P."/>
            <person name="Griffin D.K."/>
            <person name="Rao M."/>
            <person name="Pitel F."/>
            <person name="Wang J."/>
            <person name="Li N."/>
        </authorList>
    </citation>
    <scope>NUCLEOTIDE SEQUENCE [LARGE SCALE GENOMIC DNA]</scope>
</reference>
<evidence type="ECO:0000313" key="3">
    <source>
        <dbReference type="Proteomes" id="UP000296049"/>
    </source>
</evidence>
<organism evidence="2 3">
    <name type="scientific">Anas platyrhynchos</name>
    <name type="common">Mallard</name>
    <name type="synonym">Anas boschas</name>
    <dbReference type="NCBI Taxonomy" id="8839"/>
    <lineage>
        <taxon>Eukaryota</taxon>
        <taxon>Metazoa</taxon>
        <taxon>Chordata</taxon>
        <taxon>Craniata</taxon>
        <taxon>Vertebrata</taxon>
        <taxon>Euteleostomi</taxon>
        <taxon>Archelosauria</taxon>
        <taxon>Archosauria</taxon>
        <taxon>Dinosauria</taxon>
        <taxon>Saurischia</taxon>
        <taxon>Theropoda</taxon>
        <taxon>Coelurosauria</taxon>
        <taxon>Aves</taxon>
        <taxon>Neognathae</taxon>
        <taxon>Galloanserae</taxon>
        <taxon>Anseriformes</taxon>
        <taxon>Anatidae</taxon>
        <taxon>Anatinae</taxon>
        <taxon>Anas</taxon>
    </lineage>
</organism>
<sequence length="354" mass="38517">MNRCGAALPANPKRPPLRGLPKYKRRCRPVPNKRGPKQTVVLENGGRAARSRLRFACFKDKGLEKFANTDEQGVCGDPWLQPCEAALQPQRLPKFTAVLPSASLDFGAGPRGTELLGTLMLFAYKDFCYICVCRLGAASDITELSAVQNQLFYKGHPCTDKEAGHKNLNHQFHQSSKRLQQCDPPLLLPVTGSFVLQDSHGTECRCAARFHLGSTNLAGFQKAMSEAERSVPAATADTAAESRCSHCSAAAALPRQVKALIKRPESRADFLGERQCISKEPQTFGLPDVQQNRDVTDLAEGLAQALPSLGSLPFTLEVMEMPAPFWHQSPGACANVNVLLEMGGKSRLATSRCS</sequence>
<proteinExistence type="predicted"/>
<evidence type="ECO:0000313" key="2">
    <source>
        <dbReference type="EMBL" id="EOB07549.1"/>
    </source>
</evidence>